<dbReference type="EMBL" id="JAGSOH010000018">
    <property type="protein sequence ID" value="MBR7826470.1"/>
    <property type="molecule type" value="Genomic_DNA"/>
</dbReference>
<dbReference type="PANTHER" id="PTHR30055:SF148">
    <property type="entry name" value="TETR-FAMILY TRANSCRIPTIONAL REGULATOR"/>
    <property type="match status" value="1"/>
</dbReference>
<evidence type="ECO:0000256" key="4">
    <source>
        <dbReference type="PROSITE-ProRule" id="PRU00335"/>
    </source>
</evidence>
<name>A0A941IFL6_9ACTN</name>
<evidence type="ECO:0000256" key="2">
    <source>
        <dbReference type="ARBA" id="ARBA00023125"/>
    </source>
</evidence>
<dbReference type="Gene3D" id="1.10.10.60">
    <property type="entry name" value="Homeodomain-like"/>
    <property type="match status" value="1"/>
</dbReference>
<dbReference type="GO" id="GO:0000976">
    <property type="term" value="F:transcription cis-regulatory region binding"/>
    <property type="evidence" value="ECO:0007669"/>
    <property type="project" value="TreeGrafter"/>
</dbReference>
<dbReference type="InterPro" id="IPR036271">
    <property type="entry name" value="Tet_transcr_reg_TetR-rel_C_sf"/>
</dbReference>
<feature type="compositionally biased region" description="Gly residues" evidence="5">
    <location>
        <begin position="1"/>
        <end position="10"/>
    </location>
</feature>
<dbReference type="AlphaFoldDB" id="A0A941IFL6"/>
<dbReference type="Pfam" id="PF16859">
    <property type="entry name" value="TetR_C_11"/>
    <property type="match status" value="1"/>
</dbReference>
<keyword evidence="3" id="KW-0804">Transcription</keyword>
<dbReference type="InterPro" id="IPR001647">
    <property type="entry name" value="HTH_TetR"/>
</dbReference>
<feature type="DNA-binding region" description="H-T-H motif" evidence="4">
    <location>
        <begin position="53"/>
        <end position="72"/>
    </location>
</feature>
<evidence type="ECO:0000313" key="8">
    <source>
        <dbReference type="Proteomes" id="UP000676325"/>
    </source>
</evidence>
<evidence type="ECO:0000256" key="5">
    <source>
        <dbReference type="SAM" id="MobiDB-lite"/>
    </source>
</evidence>
<dbReference type="InterPro" id="IPR050109">
    <property type="entry name" value="HTH-type_TetR-like_transc_reg"/>
</dbReference>
<evidence type="ECO:0000313" key="7">
    <source>
        <dbReference type="EMBL" id="MBR7826470.1"/>
    </source>
</evidence>
<dbReference type="Pfam" id="PF00440">
    <property type="entry name" value="TetR_N"/>
    <property type="match status" value="1"/>
</dbReference>
<keyword evidence="8" id="KW-1185">Reference proteome</keyword>
<evidence type="ECO:0000256" key="1">
    <source>
        <dbReference type="ARBA" id="ARBA00023015"/>
    </source>
</evidence>
<feature type="region of interest" description="Disordered" evidence="5">
    <location>
        <begin position="1"/>
        <end position="29"/>
    </location>
</feature>
<evidence type="ECO:0000259" key="6">
    <source>
        <dbReference type="PROSITE" id="PS50977"/>
    </source>
</evidence>
<proteinExistence type="predicted"/>
<reference evidence="7" key="1">
    <citation type="submission" date="2021-04" db="EMBL/GenBank/DDBJ databases">
        <title>Genome based classification of Actinospica acidithermotolerans sp. nov., an actinobacterium isolated from an Indonesian hot spring.</title>
        <authorList>
            <person name="Kusuma A.B."/>
            <person name="Putra K.E."/>
            <person name="Nafisah S."/>
            <person name="Loh J."/>
            <person name="Nouioui I."/>
            <person name="Goodfellow M."/>
        </authorList>
    </citation>
    <scope>NUCLEOTIDE SEQUENCE</scope>
    <source>
        <strain evidence="7">MGRD01-02</strain>
    </source>
</reference>
<organism evidence="7 8">
    <name type="scientific">Actinospica acidithermotolerans</name>
    <dbReference type="NCBI Taxonomy" id="2828514"/>
    <lineage>
        <taxon>Bacteria</taxon>
        <taxon>Bacillati</taxon>
        <taxon>Actinomycetota</taxon>
        <taxon>Actinomycetes</taxon>
        <taxon>Catenulisporales</taxon>
        <taxon>Actinospicaceae</taxon>
        <taxon>Actinospica</taxon>
    </lineage>
</organism>
<dbReference type="Gene3D" id="1.10.357.10">
    <property type="entry name" value="Tetracycline Repressor, domain 2"/>
    <property type="match status" value="1"/>
</dbReference>
<dbReference type="InterPro" id="IPR011075">
    <property type="entry name" value="TetR_C"/>
</dbReference>
<protein>
    <submittedName>
        <fullName evidence="7">TetR/AcrR family transcriptional regulator C-terminal ligand-binding domain-containing protein</fullName>
    </submittedName>
</protein>
<evidence type="ECO:0000256" key="3">
    <source>
        <dbReference type="ARBA" id="ARBA00023163"/>
    </source>
</evidence>
<keyword evidence="2 4" id="KW-0238">DNA-binding</keyword>
<dbReference type="RefSeq" id="WP_212517621.1">
    <property type="nucleotide sequence ID" value="NZ_JAGSOH010000018.1"/>
</dbReference>
<feature type="domain" description="HTH tetR-type" evidence="6">
    <location>
        <begin position="29"/>
        <end position="90"/>
    </location>
</feature>
<dbReference type="PANTHER" id="PTHR30055">
    <property type="entry name" value="HTH-TYPE TRANSCRIPTIONAL REGULATOR RUTR"/>
    <property type="match status" value="1"/>
</dbReference>
<dbReference type="InterPro" id="IPR009057">
    <property type="entry name" value="Homeodomain-like_sf"/>
</dbReference>
<accession>A0A941IFL6</accession>
<dbReference type="Proteomes" id="UP000676325">
    <property type="component" value="Unassembled WGS sequence"/>
</dbReference>
<gene>
    <name evidence="7" type="ORF">KDK95_09165</name>
</gene>
<comment type="caution">
    <text evidence="7">The sequence shown here is derived from an EMBL/GenBank/DDBJ whole genome shotgun (WGS) entry which is preliminary data.</text>
</comment>
<keyword evidence="1" id="KW-0805">Transcription regulation</keyword>
<dbReference type="SUPFAM" id="SSF46689">
    <property type="entry name" value="Homeodomain-like"/>
    <property type="match status" value="1"/>
</dbReference>
<dbReference type="SUPFAM" id="SSF48498">
    <property type="entry name" value="Tetracyclin repressor-like, C-terminal domain"/>
    <property type="match status" value="1"/>
</dbReference>
<dbReference type="GO" id="GO:0003700">
    <property type="term" value="F:DNA-binding transcription factor activity"/>
    <property type="evidence" value="ECO:0007669"/>
    <property type="project" value="TreeGrafter"/>
</dbReference>
<dbReference type="PROSITE" id="PS50977">
    <property type="entry name" value="HTH_TETR_2"/>
    <property type="match status" value="1"/>
</dbReference>
<sequence>MSLRTTGGGAIPADAAAPSPRRPGRPRSEQVEDAILDAVIALLSQSVTYDLLSMEMIAAKAGVGKAAIYRRWANKEELVITTLQRAFHSTPRRAPTGAGVREQLIDLLLQMRSNVLETHEGTAFAVLLQTLAGNPQLMFRYQETVIEPRREQYREVLRAAIANGELRPDLNVERATVMLTSTILFVCKLFPAFEVTEDYCVGLVDDMLRGARP</sequence>